<sequence length="172" mass="18920">MGHPGAIADLQDLTEPPHPFVVLNLADDLDVLPLIGSLENEGHEHYVCVLLHPELQVLDVLLGHSGIRKVHILLAAQGATIFYLRHREIGTFVLYWQGNEAIIHVDLTAYVHHLTNVIGVQLQHSLIALLHVGIGQCDFECGFLLELHLSSATALDEPGLDLRSLGVKEHSH</sequence>
<evidence type="ECO:0000313" key="1">
    <source>
        <dbReference type="EMBL" id="KFO30221.1"/>
    </source>
</evidence>
<accession>A0A091E583</accession>
<name>A0A091E583_FUKDA</name>
<gene>
    <name evidence="1" type="ORF">H920_08349</name>
</gene>
<dbReference type="Proteomes" id="UP000028990">
    <property type="component" value="Unassembled WGS sequence"/>
</dbReference>
<keyword evidence="2" id="KW-1185">Reference proteome</keyword>
<dbReference type="AlphaFoldDB" id="A0A091E583"/>
<proteinExistence type="predicted"/>
<protein>
    <submittedName>
        <fullName evidence="1">Uncharacterized protein</fullName>
    </submittedName>
</protein>
<organism evidence="1 2">
    <name type="scientific">Fukomys damarensis</name>
    <name type="common">Damaraland mole rat</name>
    <name type="synonym">Cryptomys damarensis</name>
    <dbReference type="NCBI Taxonomy" id="885580"/>
    <lineage>
        <taxon>Eukaryota</taxon>
        <taxon>Metazoa</taxon>
        <taxon>Chordata</taxon>
        <taxon>Craniata</taxon>
        <taxon>Vertebrata</taxon>
        <taxon>Euteleostomi</taxon>
        <taxon>Mammalia</taxon>
        <taxon>Eutheria</taxon>
        <taxon>Euarchontoglires</taxon>
        <taxon>Glires</taxon>
        <taxon>Rodentia</taxon>
        <taxon>Hystricomorpha</taxon>
        <taxon>Bathyergidae</taxon>
        <taxon>Fukomys</taxon>
    </lineage>
</organism>
<evidence type="ECO:0000313" key="2">
    <source>
        <dbReference type="Proteomes" id="UP000028990"/>
    </source>
</evidence>
<reference evidence="1 2" key="1">
    <citation type="submission" date="2013-11" db="EMBL/GenBank/DDBJ databases">
        <title>The Damaraland mole rat (Fukomys damarensis) genome and evolution of African mole rats.</title>
        <authorList>
            <person name="Gladyshev V.N."/>
            <person name="Fang X."/>
        </authorList>
    </citation>
    <scope>NUCLEOTIDE SEQUENCE [LARGE SCALE GENOMIC DNA]</scope>
    <source>
        <tissue evidence="1">Liver</tissue>
    </source>
</reference>
<dbReference type="EMBL" id="KN122459">
    <property type="protein sequence ID" value="KFO30221.1"/>
    <property type="molecule type" value="Genomic_DNA"/>
</dbReference>